<reference evidence="1" key="1">
    <citation type="journal article" date="2023" name="Plant J.">
        <title>Genome sequences and population genomics provide insights into the demographic history, inbreeding, and mutation load of two 'living fossil' tree species of Dipteronia.</title>
        <authorList>
            <person name="Feng Y."/>
            <person name="Comes H.P."/>
            <person name="Chen J."/>
            <person name="Zhu S."/>
            <person name="Lu R."/>
            <person name="Zhang X."/>
            <person name="Li P."/>
            <person name="Qiu J."/>
            <person name="Olsen K.M."/>
            <person name="Qiu Y."/>
        </authorList>
    </citation>
    <scope>NUCLEOTIDE SEQUENCE</scope>
    <source>
        <strain evidence="1">KIB01</strain>
    </source>
</reference>
<protein>
    <submittedName>
        <fullName evidence="1">Uncharacterized protein</fullName>
    </submittedName>
</protein>
<name>A0AAD9XNU1_9ROSI</name>
<comment type="caution">
    <text evidence="1">The sequence shown here is derived from an EMBL/GenBank/DDBJ whole genome shotgun (WGS) entry which is preliminary data.</text>
</comment>
<keyword evidence="2" id="KW-1185">Reference proteome</keyword>
<evidence type="ECO:0000313" key="1">
    <source>
        <dbReference type="EMBL" id="KAK2662805.1"/>
    </source>
</evidence>
<dbReference type="EMBL" id="JANJYI010000001">
    <property type="protein sequence ID" value="KAK2662805.1"/>
    <property type="molecule type" value="Genomic_DNA"/>
</dbReference>
<sequence>MQRLESNLDEAFDIKERYRKQRAKVDWHKIGVRNSCFFHSKTSARKTRNRIKGLTDDGGVWRDSNEDIKRITA</sequence>
<dbReference type="Proteomes" id="UP001280121">
    <property type="component" value="Unassembled WGS sequence"/>
</dbReference>
<gene>
    <name evidence="1" type="ORF">Ddye_001379</name>
</gene>
<proteinExistence type="predicted"/>
<evidence type="ECO:0000313" key="2">
    <source>
        <dbReference type="Proteomes" id="UP001280121"/>
    </source>
</evidence>
<dbReference type="AlphaFoldDB" id="A0AAD9XNU1"/>
<organism evidence="1 2">
    <name type="scientific">Dipteronia dyeriana</name>
    <dbReference type="NCBI Taxonomy" id="168575"/>
    <lineage>
        <taxon>Eukaryota</taxon>
        <taxon>Viridiplantae</taxon>
        <taxon>Streptophyta</taxon>
        <taxon>Embryophyta</taxon>
        <taxon>Tracheophyta</taxon>
        <taxon>Spermatophyta</taxon>
        <taxon>Magnoliopsida</taxon>
        <taxon>eudicotyledons</taxon>
        <taxon>Gunneridae</taxon>
        <taxon>Pentapetalae</taxon>
        <taxon>rosids</taxon>
        <taxon>malvids</taxon>
        <taxon>Sapindales</taxon>
        <taxon>Sapindaceae</taxon>
        <taxon>Hippocastanoideae</taxon>
        <taxon>Acereae</taxon>
        <taxon>Dipteronia</taxon>
    </lineage>
</organism>
<accession>A0AAD9XNU1</accession>